<dbReference type="PANTHER" id="PTHR39608">
    <property type="entry name" value="INTEGRAL MEMBRANE PROTEIN (AFU_ORTHOLOGUE AFUA_5G08640)"/>
    <property type="match status" value="1"/>
</dbReference>
<organism evidence="2 3">
    <name type="scientific">Aspergillus caelatus</name>
    <dbReference type="NCBI Taxonomy" id="61420"/>
    <lineage>
        <taxon>Eukaryota</taxon>
        <taxon>Fungi</taxon>
        <taxon>Dikarya</taxon>
        <taxon>Ascomycota</taxon>
        <taxon>Pezizomycotina</taxon>
        <taxon>Eurotiomycetes</taxon>
        <taxon>Eurotiomycetidae</taxon>
        <taxon>Eurotiales</taxon>
        <taxon>Aspergillaceae</taxon>
        <taxon>Aspergillus</taxon>
        <taxon>Aspergillus subgen. Circumdati</taxon>
    </lineage>
</organism>
<evidence type="ECO:0000313" key="2">
    <source>
        <dbReference type="EMBL" id="KAE8363412.1"/>
    </source>
</evidence>
<dbReference type="Proteomes" id="UP000326268">
    <property type="component" value="Unassembled WGS sequence"/>
</dbReference>
<reference evidence="2 3" key="1">
    <citation type="submission" date="2019-04" db="EMBL/GenBank/DDBJ databases">
        <title>Friends and foes A comparative genomics studyof 23 Aspergillus species from section Flavi.</title>
        <authorList>
            <consortium name="DOE Joint Genome Institute"/>
            <person name="Kjaerbolling I."/>
            <person name="Vesth T."/>
            <person name="Frisvad J.C."/>
            <person name="Nybo J.L."/>
            <person name="Theobald S."/>
            <person name="Kildgaard S."/>
            <person name="Isbrandt T."/>
            <person name="Kuo A."/>
            <person name="Sato A."/>
            <person name="Lyhne E.K."/>
            <person name="Kogle M.E."/>
            <person name="Wiebenga A."/>
            <person name="Kun R.S."/>
            <person name="Lubbers R.J."/>
            <person name="Makela M.R."/>
            <person name="Barry K."/>
            <person name="Chovatia M."/>
            <person name="Clum A."/>
            <person name="Daum C."/>
            <person name="Haridas S."/>
            <person name="He G."/>
            <person name="LaButti K."/>
            <person name="Lipzen A."/>
            <person name="Mondo S."/>
            <person name="Riley R."/>
            <person name="Salamov A."/>
            <person name="Simmons B.A."/>
            <person name="Magnuson J.K."/>
            <person name="Henrissat B."/>
            <person name="Mortensen U.H."/>
            <person name="Larsen T.O."/>
            <person name="Devries R.P."/>
            <person name="Grigoriev I.V."/>
            <person name="Machida M."/>
            <person name="Baker S.E."/>
            <person name="Andersen M.R."/>
        </authorList>
    </citation>
    <scope>NUCLEOTIDE SEQUENCE [LARGE SCALE GENOMIC DNA]</scope>
    <source>
        <strain evidence="2 3">CBS 763.97</strain>
    </source>
</reference>
<evidence type="ECO:0000313" key="3">
    <source>
        <dbReference type="Proteomes" id="UP000326268"/>
    </source>
</evidence>
<dbReference type="RefSeq" id="XP_031926493.1">
    <property type="nucleotide sequence ID" value="XM_032072769.1"/>
</dbReference>
<feature type="transmembrane region" description="Helical" evidence="1">
    <location>
        <begin position="38"/>
        <end position="59"/>
    </location>
</feature>
<protein>
    <submittedName>
        <fullName evidence="2">Uncharacterized protein</fullName>
    </submittedName>
</protein>
<evidence type="ECO:0000256" key="1">
    <source>
        <dbReference type="SAM" id="Phobius"/>
    </source>
</evidence>
<keyword evidence="1" id="KW-1133">Transmembrane helix</keyword>
<keyword evidence="1" id="KW-0472">Membrane</keyword>
<dbReference type="AlphaFoldDB" id="A0A5N7A0S9"/>
<dbReference type="PANTHER" id="PTHR39608:SF2">
    <property type="entry name" value="MARVEL DOMAIN-CONTAINING PROTEIN"/>
    <property type="match status" value="1"/>
</dbReference>
<dbReference type="GeneID" id="43657215"/>
<dbReference type="EMBL" id="ML737676">
    <property type="protein sequence ID" value="KAE8363412.1"/>
    <property type="molecule type" value="Genomic_DNA"/>
</dbReference>
<keyword evidence="1" id="KW-0812">Transmembrane</keyword>
<dbReference type="OrthoDB" id="20872at2759"/>
<sequence length="185" mass="21071">MAVTLTIYQAVLTPALYAITLIISCATRRRRGNFLPVLAFDLAFSYLWLTAFILLALDFNHISCRVVLWNGETVCSRKYAAEAFSFIAFIVTLASFLVEFAFMYSVKGETHAGEIREVGDNDDLGALSRNLRNFVNKPSNGRERLGIHLYALDLNPKLARRETYINYRFWFTYTSTNNLDVSTDL</sequence>
<proteinExistence type="predicted"/>
<accession>A0A5N7A0S9</accession>
<gene>
    <name evidence="2" type="ORF">BDV27DRAFT_158812</name>
</gene>
<feature type="transmembrane region" description="Helical" evidence="1">
    <location>
        <begin position="79"/>
        <end position="102"/>
    </location>
</feature>
<name>A0A5N7A0S9_9EURO</name>
<feature type="transmembrane region" description="Helical" evidence="1">
    <location>
        <begin position="6"/>
        <end position="26"/>
    </location>
</feature>
<keyword evidence="3" id="KW-1185">Reference proteome</keyword>